<dbReference type="GO" id="GO:0030170">
    <property type="term" value="F:pyridoxal phosphate binding"/>
    <property type="evidence" value="ECO:0007669"/>
    <property type="project" value="InterPro"/>
</dbReference>
<keyword evidence="3" id="KW-0456">Lyase</keyword>
<proteinExistence type="predicted"/>
<dbReference type="SUPFAM" id="SSF53383">
    <property type="entry name" value="PLP-dependent transferases"/>
    <property type="match status" value="1"/>
</dbReference>
<dbReference type="Pfam" id="PF00282">
    <property type="entry name" value="Pyridoxal_deC"/>
    <property type="match status" value="1"/>
</dbReference>
<evidence type="ECO:0000313" key="6">
    <source>
        <dbReference type="EMBL" id="KAJ7325911.1"/>
    </source>
</evidence>
<evidence type="ECO:0000256" key="4">
    <source>
        <dbReference type="PIRSR" id="PIRSR602129-50"/>
    </source>
</evidence>
<reference evidence="6" key="1">
    <citation type="submission" date="2023-03" db="EMBL/GenBank/DDBJ databases">
        <title>Massive genome expansion in bonnet fungi (Mycena s.s.) driven by repeated elements and novel gene families across ecological guilds.</title>
        <authorList>
            <consortium name="Lawrence Berkeley National Laboratory"/>
            <person name="Harder C.B."/>
            <person name="Miyauchi S."/>
            <person name="Viragh M."/>
            <person name="Kuo A."/>
            <person name="Thoen E."/>
            <person name="Andreopoulos B."/>
            <person name="Lu D."/>
            <person name="Skrede I."/>
            <person name="Drula E."/>
            <person name="Henrissat B."/>
            <person name="Morin E."/>
            <person name="Kohler A."/>
            <person name="Barry K."/>
            <person name="LaButti K."/>
            <person name="Morin E."/>
            <person name="Salamov A."/>
            <person name="Lipzen A."/>
            <person name="Mereny Z."/>
            <person name="Hegedus B."/>
            <person name="Baldrian P."/>
            <person name="Stursova M."/>
            <person name="Weitz H."/>
            <person name="Taylor A."/>
            <person name="Grigoriev I.V."/>
            <person name="Nagy L.G."/>
            <person name="Martin F."/>
            <person name="Kauserud H."/>
        </authorList>
    </citation>
    <scope>NUCLEOTIDE SEQUENCE</scope>
    <source>
        <strain evidence="6">CBHHK002</strain>
    </source>
</reference>
<evidence type="ECO:0000259" key="5">
    <source>
        <dbReference type="Pfam" id="PF21391"/>
    </source>
</evidence>
<keyword evidence="7" id="KW-1185">Reference proteome</keyword>
<feature type="modified residue" description="N6-(pyridoxal phosphate)lysine" evidence="4">
    <location>
        <position position="435"/>
    </location>
</feature>
<dbReference type="Proteomes" id="UP001218218">
    <property type="component" value="Unassembled WGS sequence"/>
</dbReference>
<accession>A0AAD7EHM2</accession>
<dbReference type="GO" id="GO:0016740">
    <property type="term" value="F:transferase activity"/>
    <property type="evidence" value="ECO:0007669"/>
    <property type="project" value="UniProtKB-KW"/>
</dbReference>
<dbReference type="EMBL" id="JARIHO010000043">
    <property type="protein sequence ID" value="KAJ7325911.1"/>
    <property type="molecule type" value="Genomic_DNA"/>
</dbReference>
<protein>
    <submittedName>
        <fullName evidence="6">PLP-dependent transferase</fullName>
    </submittedName>
</protein>
<dbReference type="AlphaFoldDB" id="A0AAD7EHM2"/>
<dbReference type="PANTHER" id="PTHR42735">
    <property type="match status" value="1"/>
</dbReference>
<name>A0AAD7EHM2_9AGAR</name>
<dbReference type="InterPro" id="IPR002129">
    <property type="entry name" value="PyrdxlP-dep_de-COase"/>
</dbReference>
<dbReference type="Pfam" id="PF21391">
    <property type="entry name" value="tyr_de_CO2_C"/>
    <property type="match status" value="1"/>
</dbReference>
<comment type="caution">
    <text evidence="6">The sequence shown here is derived from an EMBL/GenBank/DDBJ whole genome shotgun (WGS) entry which is preliminary data.</text>
</comment>
<evidence type="ECO:0000256" key="1">
    <source>
        <dbReference type="ARBA" id="ARBA00001933"/>
    </source>
</evidence>
<dbReference type="InterPro" id="IPR050477">
    <property type="entry name" value="GrpII_AminoAcid_Decarb"/>
</dbReference>
<keyword evidence="2 4" id="KW-0663">Pyridoxal phosphate</keyword>
<dbReference type="InterPro" id="IPR015424">
    <property type="entry name" value="PyrdxlP-dep_Trfase"/>
</dbReference>
<dbReference type="Gene3D" id="3.40.640.10">
    <property type="entry name" value="Type I PLP-dependent aspartate aminotransferase-like (Major domain)"/>
    <property type="match status" value="1"/>
</dbReference>
<dbReference type="GO" id="GO:0019752">
    <property type="term" value="P:carboxylic acid metabolic process"/>
    <property type="evidence" value="ECO:0007669"/>
    <property type="project" value="InterPro"/>
</dbReference>
<evidence type="ECO:0000313" key="7">
    <source>
        <dbReference type="Proteomes" id="UP001218218"/>
    </source>
</evidence>
<evidence type="ECO:0000256" key="2">
    <source>
        <dbReference type="ARBA" id="ARBA00022898"/>
    </source>
</evidence>
<feature type="domain" description="L-tyrosine decarboxylase C-terminal" evidence="5">
    <location>
        <begin position="593"/>
        <end position="696"/>
    </location>
</feature>
<evidence type="ECO:0000256" key="3">
    <source>
        <dbReference type="ARBA" id="ARBA00023239"/>
    </source>
</evidence>
<dbReference type="GO" id="GO:0016830">
    <property type="term" value="F:carbon-carbon lyase activity"/>
    <property type="evidence" value="ECO:0007669"/>
    <property type="project" value="InterPro"/>
</dbReference>
<dbReference type="InterPro" id="IPR015421">
    <property type="entry name" value="PyrdxlP-dep_Trfase_major"/>
</dbReference>
<dbReference type="InterPro" id="IPR049373">
    <property type="entry name" value="TyrDC_C"/>
</dbReference>
<comment type="cofactor">
    <cofactor evidence="1 4">
        <name>pyridoxal 5'-phosphate</name>
        <dbReference type="ChEBI" id="CHEBI:597326"/>
    </cofactor>
</comment>
<keyword evidence="6" id="KW-0808">Transferase</keyword>
<organism evidence="6 7">
    <name type="scientific">Mycena albidolilacea</name>
    <dbReference type="NCBI Taxonomy" id="1033008"/>
    <lineage>
        <taxon>Eukaryota</taxon>
        <taxon>Fungi</taxon>
        <taxon>Dikarya</taxon>
        <taxon>Basidiomycota</taxon>
        <taxon>Agaricomycotina</taxon>
        <taxon>Agaricomycetes</taxon>
        <taxon>Agaricomycetidae</taxon>
        <taxon>Agaricales</taxon>
        <taxon>Marasmiineae</taxon>
        <taxon>Mycenaceae</taxon>
        <taxon>Mycena</taxon>
    </lineage>
</organism>
<sequence length="982" mass="109242">MSAVLHRPRAENFDIVKEIFNGVLESHAGMRRQYHADDGDFITTSMKESAVFQASADDLRKRVGELAQLMNQYSVPFFSPRYIGHMCMEMSVPAIVGYLTTMLFNPNNVAFEASPITTLLELEVGQQLCTMLGYPANISTHDGDGEKITPWGHIACDGTVANMEASQSMWVARNLKYYPLALRSAIDEGMLGFVSDGLKVTPAGPADTQSKLLKDFSNWELLNIPAQEVLSLADRLHLEYGISSQFLQDALEPYLVQSAGKEKMFEKFGVDLNKPPQYLVSSTKHYSWPKSAALVGIGSDNCVRIPVDNLARIDISKLDALLKERLDKKQAVYAVVAIIGSTEEGVVDPLDEVIQLRDKYQAMGLTFIVHADAAWGGYFASMIRDPPAEAPRRWDDQVDEDGSRDFVPSITLRESTVKQFEALKGADSITIDPHKAGYIPYPAGALCYRDGRMRFLVTWTAPYLHDGSEGESIGVYGIEGSKPGAPAAAAYLHHQVIGLHKQGHGGLLGEVGWACRRLSSHWATLSDDLDDFIVVPFNPLVNDGDPIKEKEEKQFIRERIIAKSNEAVIADKEALDELCALGSDLNINAFACNFKINEKVNDDVEDANYLNSRVFDRLSMTKVSEQPQDIPLFLSSTVFGQAEYDECLRNYQRRMGLETDSRQDLFVLRNVVMSPFQGAGNYSNKIAELFKGVLQEEVQIVRDRATVKPETIWFNIFGREKIYLTNAPFFHKASGRNHLVLSADIAGPQGVVYKLLTDNDKMYRCKTLHEVTLDDIINQKQVDVVINGVNLIGHECVTLSNIQVVKERSLKSCYRDQQFSESCMPFYLFGTSQEQHIEHMLLRAPNVQISADRVQLDVQPPLSAAQLAKGVLLQINRPERALQPPAADNPPERMFRRGASFDVTIVDDTKPAVTHGPGLAAGGNQLAKGKVTLAGDVHVDWKDINTEDFARGLTRVTNSLEPEANMQTRSEWKEVVSAALRF</sequence>
<dbReference type="PANTHER" id="PTHR42735:SF4">
    <property type="entry name" value="PYRIDOXAL PHOSPHATE-DEPENDENT DECARBOXYLASE FAMILY PROTEIN"/>
    <property type="match status" value="1"/>
</dbReference>
<gene>
    <name evidence="6" type="ORF">DFH08DRAFT_1027966</name>
</gene>